<dbReference type="Pfam" id="PF25889">
    <property type="entry name" value="WHD_Fungal_DR"/>
    <property type="match status" value="1"/>
</dbReference>
<keyword evidence="5" id="KW-1185">Reference proteome</keyword>
<evidence type="ECO:0000256" key="1">
    <source>
        <dbReference type="ARBA" id="ARBA00022700"/>
    </source>
</evidence>
<dbReference type="Proteomes" id="UP000250266">
    <property type="component" value="Unassembled WGS sequence"/>
</dbReference>
<dbReference type="CDD" id="cd04450">
    <property type="entry name" value="DEP_RGS7-like"/>
    <property type="match status" value="1"/>
</dbReference>
<dbReference type="SMART" id="SM00049">
    <property type="entry name" value="DEP"/>
    <property type="match status" value="2"/>
</dbReference>
<dbReference type="AlphaFoldDB" id="A0A8E2E601"/>
<reference evidence="4 5" key="1">
    <citation type="journal article" date="2016" name="Nat. Commun.">
        <title>Ectomycorrhizal ecology is imprinted in the genome of the dominant symbiotic fungus Cenococcum geophilum.</title>
        <authorList>
            <consortium name="DOE Joint Genome Institute"/>
            <person name="Peter M."/>
            <person name="Kohler A."/>
            <person name="Ohm R.A."/>
            <person name="Kuo A."/>
            <person name="Krutzmann J."/>
            <person name="Morin E."/>
            <person name="Arend M."/>
            <person name="Barry K.W."/>
            <person name="Binder M."/>
            <person name="Choi C."/>
            <person name="Clum A."/>
            <person name="Copeland A."/>
            <person name="Grisel N."/>
            <person name="Haridas S."/>
            <person name="Kipfer T."/>
            <person name="LaButti K."/>
            <person name="Lindquist E."/>
            <person name="Lipzen A."/>
            <person name="Maire R."/>
            <person name="Meier B."/>
            <person name="Mihaltcheva S."/>
            <person name="Molinier V."/>
            <person name="Murat C."/>
            <person name="Poggeler S."/>
            <person name="Quandt C.A."/>
            <person name="Sperisen C."/>
            <person name="Tritt A."/>
            <person name="Tisserant E."/>
            <person name="Crous P.W."/>
            <person name="Henrissat B."/>
            <person name="Nehls U."/>
            <person name="Egli S."/>
            <person name="Spatafora J.W."/>
            <person name="Grigoriev I.V."/>
            <person name="Martin F.M."/>
        </authorList>
    </citation>
    <scope>NUCLEOTIDE SEQUENCE [LARGE SCALE GENOMIC DNA]</scope>
    <source>
        <strain evidence="4 5">CBS 459.81</strain>
    </source>
</reference>
<dbReference type="PANTHER" id="PTHR10845">
    <property type="entry name" value="REGULATOR OF G PROTEIN SIGNALING"/>
    <property type="match status" value="1"/>
</dbReference>
<dbReference type="PROSITE" id="PS50132">
    <property type="entry name" value="RGS"/>
    <property type="match status" value="1"/>
</dbReference>
<feature type="domain" description="DEP" evidence="3">
    <location>
        <begin position="179"/>
        <end position="263"/>
    </location>
</feature>
<evidence type="ECO:0000259" key="3">
    <source>
        <dbReference type="PROSITE" id="PS50186"/>
    </source>
</evidence>
<organism evidence="4 5">
    <name type="scientific">Lepidopterella palustris CBS 459.81</name>
    <dbReference type="NCBI Taxonomy" id="1314670"/>
    <lineage>
        <taxon>Eukaryota</taxon>
        <taxon>Fungi</taxon>
        <taxon>Dikarya</taxon>
        <taxon>Ascomycota</taxon>
        <taxon>Pezizomycotina</taxon>
        <taxon>Dothideomycetes</taxon>
        <taxon>Pleosporomycetidae</taxon>
        <taxon>Mytilinidiales</taxon>
        <taxon>Argynnaceae</taxon>
        <taxon>Lepidopterella</taxon>
    </lineage>
</organism>
<dbReference type="PROSITE" id="PS50186">
    <property type="entry name" value="DEP"/>
    <property type="match status" value="1"/>
</dbReference>
<dbReference type="SMART" id="SM00315">
    <property type="entry name" value="RGS"/>
    <property type="match status" value="1"/>
</dbReference>
<protein>
    <submittedName>
        <fullName evidence="4">RGS-domain-containing protein</fullName>
    </submittedName>
</protein>
<evidence type="ECO:0000313" key="5">
    <source>
        <dbReference type="Proteomes" id="UP000250266"/>
    </source>
</evidence>
<dbReference type="InterPro" id="IPR058855">
    <property type="entry name" value="RGS1/SST2-like_Fungal-DR"/>
</dbReference>
<dbReference type="Pfam" id="PF00610">
    <property type="entry name" value="DEP"/>
    <property type="match status" value="1"/>
</dbReference>
<dbReference type="SUPFAM" id="SSF48097">
    <property type="entry name" value="Regulator of G-protein signaling, RGS"/>
    <property type="match status" value="1"/>
</dbReference>
<dbReference type="Gene3D" id="1.10.167.10">
    <property type="entry name" value="Regulator of G-protein Signalling 4, domain 2"/>
    <property type="match status" value="1"/>
</dbReference>
<accession>A0A8E2E601</accession>
<dbReference type="PRINTS" id="PR01301">
    <property type="entry name" value="RGSPROTEIN"/>
</dbReference>
<dbReference type="InterPro" id="IPR036388">
    <property type="entry name" value="WH-like_DNA-bd_sf"/>
</dbReference>
<dbReference type="SUPFAM" id="SSF46785">
    <property type="entry name" value="Winged helix' DNA-binding domain"/>
    <property type="match status" value="1"/>
</dbReference>
<sequence length="460" mass="51795">MVSLPLGQHRVRFQRIEHTFTIEEAITNLGSLKFSQSNRMPDPKDSTRVVTTTTTTTFSMAKEMARSVLIKFQEARFIAPVDPKADFTSKSTVCFVTPKGIVILERFCNRNGIQQNHVRELIHSARNPKQLVILERERDTDKLNHDLDTLIIIWCRFVGNKANDDGSSDSDSIHEFGRCDTGVKMQRDKRIGDKVYPFVFNGKASVDWLMDCSTMVDKREAYELLNLFMESGFMASAHPAYPSRDDHQQKFVASKSAYYYVTMYGEKVAGWNTSPEGSINGDSNGKAREGAARDSNSNRMAIIIANPAARLLFREFLKDSHCEENLSFYLEVKEFSQSYRAAKKSQPTPKVEVIRETLAGAYSLYNAFLAPGSPNELNIDHSLRTALASRMTRAVGDDAAMMQSLDEVAQLFEKAQNSIFKLMASDSVPKFIKDKKYGAQLRERNLDSTLAGYTSSRSSP</sequence>
<dbReference type="Pfam" id="PF00615">
    <property type="entry name" value="RGS"/>
    <property type="match status" value="1"/>
</dbReference>
<dbReference type="InterPro" id="IPR036390">
    <property type="entry name" value="WH_DNA-bd_sf"/>
</dbReference>
<dbReference type="InterPro" id="IPR000591">
    <property type="entry name" value="DEP_dom"/>
</dbReference>
<feature type="domain" description="RGS" evidence="2">
    <location>
        <begin position="299"/>
        <end position="437"/>
    </location>
</feature>
<evidence type="ECO:0000259" key="2">
    <source>
        <dbReference type="PROSITE" id="PS50132"/>
    </source>
</evidence>
<proteinExistence type="predicted"/>
<dbReference type="Gene3D" id="1.10.10.10">
    <property type="entry name" value="Winged helix-like DNA-binding domain superfamily/Winged helix DNA-binding domain"/>
    <property type="match status" value="2"/>
</dbReference>
<dbReference type="InterPro" id="IPR036305">
    <property type="entry name" value="RGS_sf"/>
</dbReference>
<dbReference type="EMBL" id="KV745099">
    <property type="protein sequence ID" value="OCK77816.1"/>
    <property type="molecule type" value="Genomic_DNA"/>
</dbReference>
<gene>
    <name evidence="4" type="ORF">K432DRAFT_109265</name>
</gene>
<name>A0A8E2E601_9PEZI</name>
<dbReference type="OrthoDB" id="196547at2759"/>
<dbReference type="InterPro" id="IPR016137">
    <property type="entry name" value="RGS"/>
</dbReference>
<keyword evidence="1" id="KW-0734">Signal transduction inhibitor</keyword>
<dbReference type="PANTHER" id="PTHR10845:SF192">
    <property type="entry name" value="DOUBLE HIT, ISOFORM B"/>
    <property type="match status" value="1"/>
</dbReference>
<dbReference type="CDD" id="cd08708">
    <property type="entry name" value="RGS_FLBA"/>
    <property type="match status" value="1"/>
</dbReference>
<dbReference type="GO" id="GO:0009968">
    <property type="term" value="P:negative regulation of signal transduction"/>
    <property type="evidence" value="ECO:0007669"/>
    <property type="project" value="UniProtKB-KW"/>
</dbReference>
<dbReference type="GO" id="GO:0035556">
    <property type="term" value="P:intracellular signal transduction"/>
    <property type="evidence" value="ECO:0007669"/>
    <property type="project" value="InterPro"/>
</dbReference>
<evidence type="ECO:0000313" key="4">
    <source>
        <dbReference type="EMBL" id="OCK77816.1"/>
    </source>
</evidence>
<dbReference type="InterPro" id="IPR044926">
    <property type="entry name" value="RGS_subdomain_2"/>
</dbReference>